<dbReference type="RefSeq" id="WP_067719203.1">
    <property type="nucleotide sequence ID" value="NZ_LPVJ01000070.1"/>
</dbReference>
<protein>
    <recommendedName>
        <fullName evidence="3">ATP-grasp domain-containing protein</fullName>
    </recommendedName>
</protein>
<reference evidence="1 2" key="1">
    <citation type="submission" date="2015-12" db="EMBL/GenBank/DDBJ databases">
        <title>Draft genome sequence of Acidibacillus ferrooxidans ITV001, isolated from a chalcopyrite acid mine drainage site in Brazil.</title>
        <authorList>
            <person name="Dall'Agnol H."/>
            <person name="Nancucheo I."/>
            <person name="Johnson B."/>
            <person name="Oliveira R."/>
            <person name="Leite L."/>
            <person name="Pylro V."/>
            <person name="Nunes G.L."/>
            <person name="Tzotzos G."/>
            <person name="Fernandes G.R."/>
            <person name="Dutra J."/>
            <person name="Orellana S.C."/>
            <person name="Oliveira G."/>
        </authorList>
    </citation>
    <scope>NUCLEOTIDE SEQUENCE [LARGE SCALE GENOMIC DNA]</scope>
    <source>
        <strain evidence="2">ITV01</strain>
    </source>
</reference>
<comment type="caution">
    <text evidence="1">The sequence shown here is derived from an EMBL/GenBank/DDBJ whole genome shotgun (WGS) entry which is preliminary data.</text>
</comment>
<evidence type="ECO:0000313" key="1">
    <source>
        <dbReference type="EMBL" id="KUO94735.1"/>
    </source>
</evidence>
<dbReference type="OrthoDB" id="2371125at2"/>
<dbReference type="AlphaFoldDB" id="A0A101XNP6"/>
<proteinExistence type="predicted"/>
<gene>
    <name evidence="1" type="ORF">ATW55_09950</name>
</gene>
<organism evidence="1 2">
    <name type="scientific">Ferroacidibacillus organovorans</name>
    <dbReference type="NCBI Taxonomy" id="1765683"/>
    <lineage>
        <taxon>Bacteria</taxon>
        <taxon>Bacillati</taxon>
        <taxon>Bacillota</taxon>
        <taxon>Bacilli</taxon>
        <taxon>Bacillales</taxon>
        <taxon>Alicyclobacillaceae</taxon>
        <taxon>Ferroacidibacillus</taxon>
    </lineage>
</organism>
<dbReference type="Gene3D" id="3.30.470.20">
    <property type="entry name" value="ATP-grasp fold, B domain"/>
    <property type="match status" value="1"/>
</dbReference>
<name>A0A101XNP6_9BACL</name>
<dbReference type="SUPFAM" id="SSF56059">
    <property type="entry name" value="Glutathione synthetase ATP-binding domain-like"/>
    <property type="match status" value="1"/>
</dbReference>
<evidence type="ECO:0000313" key="2">
    <source>
        <dbReference type="Proteomes" id="UP000053557"/>
    </source>
</evidence>
<dbReference type="InterPro" id="IPR026838">
    <property type="entry name" value="YheC/D"/>
</dbReference>
<dbReference type="Pfam" id="PF14398">
    <property type="entry name" value="ATPgrasp_YheCD"/>
    <property type="match status" value="1"/>
</dbReference>
<sequence>MKRQRRPELGKWLLYKMFRNNAHCRPYLPPTKVLSKTTLREMLSLYSSVYVKPVAGSRGRGVMRVVARDDHYQLHVENQSEKTFSSFSKLFHAISIQTAKKRYIVQRDARLAHINGRPFDVRVMLQKDEHGEYQCTGICAKVAGPHSAVTNVARSRGYVLTLESALERAFGMSPSKQNELRKELVGLGFAAARHMESYQPYAEIGLDVGIDQKGKLHFLEINTGPSHALFRHKETAAMYKTIQEVARKRRRAFAKRRANRTA</sequence>
<keyword evidence="2" id="KW-1185">Reference proteome</keyword>
<accession>A0A101XNP6</accession>
<dbReference type="EMBL" id="LPVJ01000070">
    <property type="protein sequence ID" value="KUO94735.1"/>
    <property type="molecule type" value="Genomic_DNA"/>
</dbReference>
<dbReference type="Proteomes" id="UP000053557">
    <property type="component" value="Unassembled WGS sequence"/>
</dbReference>
<evidence type="ECO:0008006" key="3">
    <source>
        <dbReference type="Google" id="ProtNLM"/>
    </source>
</evidence>